<keyword evidence="3" id="KW-1185">Reference proteome</keyword>
<dbReference type="OrthoDB" id="6372137at2759"/>
<organism evidence="4">
    <name type="scientific">Haemonchus placei</name>
    <name type="common">Barber's pole worm</name>
    <dbReference type="NCBI Taxonomy" id="6290"/>
    <lineage>
        <taxon>Eukaryota</taxon>
        <taxon>Metazoa</taxon>
        <taxon>Ecdysozoa</taxon>
        <taxon>Nematoda</taxon>
        <taxon>Chromadorea</taxon>
        <taxon>Rhabditida</taxon>
        <taxon>Rhabditina</taxon>
        <taxon>Rhabditomorpha</taxon>
        <taxon>Strongyloidea</taxon>
        <taxon>Trichostrongylidae</taxon>
        <taxon>Haemonchus</taxon>
    </lineage>
</organism>
<dbReference type="Proteomes" id="UP000268014">
    <property type="component" value="Unassembled WGS sequence"/>
</dbReference>
<name>A0A0N4XAA9_HAEPC</name>
<dbReference type="EMBL" id="UZAF01023219">
    <property type="protein sequence ID" value="VDO89013.1"/>
    <property type="molecule type" value="Genomic_DNA"/>
</dbReference>
<dbReference type="WBParaSite" id="HPLM_0002130401-mRNA-1">
    <property type="protein sequence ID" value="HPLM_0002130401-mRNA-1"/>
    <property type="gene ID" value="HPLM_0002130401"/>
</dbReference>
<evidence type="ECO:0000259" key="1">
    <source>
        <dbReference type="PROSITE" id="PS50836"/>
    </source>
</evidence>
<evidence type="ECO:0000313" key="2">
    <source>
        <dbReference type="EMBL" id="VDO89013.1"/>
    </source>
</evidence>
<sequence>MSRGCWLLPNGCKNSSDCSAAITWKHTGRSLLIEMEAKLKVVDNGLWLAVGISKDDIMGDDTVFECHFPRKGRAAVHLSHNLQLTNLMLPAATATLLRDSYAEERDGRVMCGAELMLDFTVLEPSEKKMMHQISSGEYHLMLAFGDLDAESVKKSHALVGEGAPWRSSERTRFCNHCPPHIVDE</sequence>
<dbReference type="InterPro" id="IPR005018">
    <property type="entry name" value="DOMON_domain"/>
</dbReference>
<dbReference type="OMA" id="NDGKAMC"/>
<dbReference type="AlphaFoldDB" id="A0A0N4XAA9"/>
<accession>A0A0N4XAA9</accession>
<reference evidence="2 3" key="2">
    <citation type="submission" date="2018-11" db="EMBL/GenBank/DDBJ databases">
        <authorList>
            <consortium name="Pathogen Informatics"/>
        </authorList>
    </citation>
    <scope>NUCLEOTIDE SEQUENCE [LARGE SCALE GENOMIC DNA]</scope>
    <source>
        <strain evidence="2 3">MHpl1</strain>
    </source>
</reference>
<dbReference type="STRING" id="6290.A0A0N4XAA9"/>
<evidence type="ECO:0000313" key="4">
    <source>
        <dbReference type="WBParaSite" id="HPLM_0002130401-mRNA-1"/>
    </source>
</evidence>
<dbReference type="PROSITE" id="PS50836">
    <property type="entry name" value="DOMON"/>
    <property type="match status" value="1"/>
</dbReference>
<proteinExistence type="predicted"/>
<protein>
    <submittedName>
        <fullName evidence="4">DOMON domain-containing protein</fullName>
    </submittedName>
</protein>
<reference evidence="4" key="1">
    <citation type="submission" date="2017-02" db="UniProtKB">
        <authorList>
            <consortium name="WormBaseParasite"/>
        </authorList>
    </citation>
    <scope>IDENTIFICATION</scope>
</reference>
<evidence type="ECO:0000313" key="3">
    <source>
        <dbReference type="Proteomes" id="UP000268014"/>
    </source>
</evidence>
<gene>
    <name evidence="2" type="ORF">HPLM_LOCUS21293</name>
</gene>
<feature type="domain" description="DOMON" evidence="1">
    <location>
        <begin position="18"/>
        <end position="145"/>
    </location>
</feature>